<sequence>MPETDALERPTTRDEAWRYADSAWLAQAPVDWLNHWGTVDVPPGETKHFNAFHSAGPQASGGSVHRTRVHVGAGGRYEHFEINASHIEYSRIELEVTLEEGAHFEFGAVTIGRANARQEFVTRVIHQAPGATSNQVVRAVQGGQSTGNYLGRIEVARDAQKTDAAQNFRAILLDRGASANAKPELEIFADDVKCAHGAAIGQLDQAAAYYMAARGIPPEAARKLLVQAFIADALAAIDDRRIADRMLERALEQLDALTL</sequence>
<feature type="domain" description="SUF system FeS cluster assembly SufBD core" evidence="1">
    <location>
        <begin position="64"/>
        <end position="229"/>
    </location>
</feature>
<dbReference type="EMBL" id="JANKHH010000001">
    <property type="protein sequence ID" value="MCR2832329.1"/>
    <property type="molecule type" value="Genomic_DNA"/>
</dbReference>
<proteinExistence type="predicted"/>
<evidence type="ECO:0000313" key="3">
    <source>
        <dbReference type="Proteomes" id="UP001206067"/>
    </source>
</evidence>
<dbReference type="InterPro" id="IPR000825">
    <property type="entry name" value="SUF_FeS_clus_asmbl_SufBD_core"/>
</dbReference>
<dbReference type="PANTHER" id="PTHR43575:SF1">
    <property type="entry name" value="PROTEIN ABCI7, CHLOROPLASTIC"/>
    <property type="match status" value="1"/>
</dbReference>
<reference evidence="2 3" key="1">
    <citation type="submission" date="2022-08" db="EMBL/GenBank/DDBJ databases">
        <title>Polyphasic taxonomy analysis of Qipengyuania sp.RS5-5.</title>
        <authorList>
            <person name="Xamxidin M."/>
            <person name="Wu M."/>
        </authorList>
    </citation>
    <scope>NUCLEOTIDE SEQUENCE [LARGE SCALE GENOMIC DNA]</scope>
    <source>
        <strain evidence="2 3">RS5-5</strain>
    </source>
</reference>
<evidence type="ECO:0000313" key="2">
    <source>
        <dbReference type="EMBL" id="MCR2832329.1"/>
    </source>
</evidence>
<dbReference type="InterPro" id="IPR055346">
    <property type="entry name" value="Fe-S_cluster_assembly_SufBD"/>
</dbReference>
<dbReference type="PANTHER" id="PTHR43575">
    <property type="entry name" value="PROTEIN ABCI7, CHLOROPLASTIC"/>
    <property type="match status" value="1"/>
</dbReference>
<dbReference type="Pfam" id="PF01458">
    <property type="entry name" value="SUFBD_core"/>
    <property type="match status" value="1"/>
</dbReference>
<comment type="caution">
    <text evidence="2">The sequence shown here is derived from an EMBL/GenBank/DDBJ whole genome shotgun (WGS) entry which is preliminary data.</text>
</comment>
<keyword evidence="3" id="KW-1185">Reference proteome</keyword>
<name>A0ABT1XKZ2_9SPHN</name>
<organism evidence="2 3">
    <name type="scientific">Parerythrobacter lacustris</name>
    <dbReference type="NCBI Taxonomy" id="2969984"/>
    <lineage>
        <taxon>Bacteria</taxon>
        <taxon>Pseudomonadati</taxon>
        <taxon>Pseudomonadota</taxon>
        <taxon>Alphaproteobacteria</taxon>
        <taxon>Sphingomonadales</taxon>
        <taxon>Erythrobacteraceae</taxon>
        <taxon>Parerythrobacter</taxon>
    </lineage>
</organism>
<dbReference type="Proteomes" id="UP001206067">
    <property type="component" value="Unassembled WGS sequence"/>
</dbReference>
<dbReference type="InterPro" id="IPR037284">
    <property type="entry name" value="SUF_FeS_clus_asmbl_SufBD_sf"/>
</dbReference>
<evidence type="ECO:0000259" key="1">
    <source>
        <dbReference type="Pfam" id="PF01458"/>
    </source>
</evidence>
<gene>
    <name evidence="2" type="ORF">NSO95_00090</name>
</gene>
<protein>
    <submittedName>
        <fullName evidence="2">SufD family Fe-S cluster assembly protein</fullName>
    </submittedName>
</protein>
<dbReference type="SUPFAM" id="SSF101960">
    <property type="entry name" value="Stabilizer of iron transporter SufD"/>
    <property type="match status" value="1"/>
</dbReference>
<accession>A0ABT1XKZ2</accession>
<dbReference type="RefSeq" id="WP_257594094.1">
    <property type="nucleotide sequence ID" value="NZ_JANKHH010000001.1"/>
</dbReference>